<protein>
    <submittedName>
        <fullName evidence="2">Uncharacterized protein</fullName>
    </submittedName>
</protein>
<keyword evidence="3" id="KW-1185">Reference proteome</keyword>
<dbReference type="AlphaFoldDB" id="A0A317Y0E0"/>
<keyword evidence="1" id="KW-0812">Transmembrane</keyword>
<evidence type="ECO:0000313" key="2">
    <source>
        <dbReference type="EMBL" id="PWZ03618.1"/>
    </source>
</evidence>
<keyword evidence="1" id="KW-1133">Transmembrane helix</keyword>
<reference evidence="2 3" key="1">
    <citation type="journal article" date="2018" name="Mol. Biol. Evol.">
        <title>Broad Genomic Sampling Reveals a Smut Pathogenic Ancestry of the Fungal Clade Ustilaginomycotina.</title>
        <authorList>
            <person name="Kijpornyongpan T."/>
            <person name="Mondo S.J."/>
            <person name="Barry K."/>
            <person name="Sandor L."/>
            <person name="Lee J."/>
            <person name="Lipzen A."/>
            <person name="Pangilinan J."/>
            <person name="LaButti K."/>
            <person name="Hainaut M."/>
            <person name="Henrissat B."/>
            <person name="Grigoriev I.V."/>
            <person name="Spatafora J.W."/>
            <person name="Aime M.C."/>
        </authorList>
    </citation>
    <scope>NUCLEOTIDE SEQUENCE [LARGE SCALE GENOMIC DNA]</scope>
    <source>
        <strain evidence="2 3">MCA 3645</strain>
    </source>
</reference>
<evidence type="ECO:0000313" key="3">
    <source>
        <dbReference type="Proteomes" id="UP000246740"/>
    </source>
</evidence>
<dbReference type="Proteomes" id="UP000246740">
    <property type="component" value="Unassembled WGS sequence"/>
</dbReference>
<accession>A0A317Y0E0</accession>
<name>A0A317Y0E0_9BASI</name>
<sequence length="109" mass="12200">MTRLHGLMRYILQQARGGVIRLIRQMGGSQPQSGPDTWRVTAFILMGACFGSLAVGYIVPLLYPFGRIAHHNCGIYTATLELPKYRSQVHSWRRRCLCSARVGVNEGPL</sequence>
<keyword evidence="1" id="KW-0472">Membrane</keyword>
<evidence type="ECO:0000256" key="1">
    <source>
        <dbReference type="SAM" id="Phobius"/>
    </source>
</evidence>
<organism evidence="2 3">
    <name type="scientific">Testicularia cyperi</name>
    <dbReference type="NCBI Taxonomy" id="1882483"/>
    <lineage>
        <taxon>Eukaryota</taxon>
        <taxon>Fungi</taxon>
        <taxon>Dikarya</taxon>
        <taxon>Basidiomycota</taxon>
        <taxon>Ustilaginomycotina</taxon>
        <taxon>Ustilaginomycetes</taxon>
        <taxon>Ustilaginales</taxon>
        <taxon>Anthracoideaceae</taxon>
        <taxon>Testicularia</taxon>
    </lineage>
</organism>
<dbReference type="InParanoid" id="A0A317Y0E0"/>
<proteinExistence type="predicted"/>
<gene>
    <name evidence="2" type="ORF">BCV70DRAFT_20348</name>
</gene>
<dbReference type="EMBL" id="KZ819188">
    <property type="protein sequence ID" value="PWZ03618.1"/>
    <property type="molecule type" value="Genomic_DNA"/>
</dbReference>
<feature type="transmembrane region" description="Helical" evidence="1">
    <location>
        <begin position="40"/>
        <end position="63"/>
    </location>
</feature>